<evidence type="ECO:0000256" key="1">
    <source>
        <dbReference type="ARBA" id="ARBA00010617"/>
    </source>
</evidence>
<dbReference type="SUPFAM" id="SSF48264">
    <property type="entry name" value="Cytochrome P450"/>
    <property type="match status" value="1"/>
</dbReference>
<dbReference type="OrthoDB" id="1470350at2759"/>
<dbReference type="PRINTS" id="PR00385">
    <property type="entry name" value="P450"/>
</dbReference>
<dbReference type="GO" id="GO:0043386">
    <property type="term" value="P:mycotoxin biosynthetic process"/>
    <property type="evidence" value="ECO:0007669"/>
    <property type="project" value="UniProtKB-ARBA"/>
</dbReference>
<dbReference type="GO" id="GO:0020037">
    <property type="term" value="F:heme binding"/>
    <property type="evidence" value="ECO:0007669"/>
    <property type="project" value="InterPro"/>
</dbReference>
<protein>
    <submittedName>
        <fullName evidence="3">Cytochrome P450</fullName>
    </submittedName>
</protein>
<keyword evidence="4" id="KW-1185">Reference proteome</keyword>
<evidence type="ECO:0000256" key="2">
    <source>
        <dbReference type="PIRSR" id="PIRSR602401-1"/>
    </source>
</evidence>
<organism evidence="3 4">
    <name type="scientific">Penicillium angulare</name>
    <dbReference type="NCBI Taxonomy" id="116970"/>
    <lineage>
        <taxon>Eukaryota</taxon>
        <taxon>Fungi</taxon>
        <taxon>Dikarya</taxon>
        <taxon>Ascomycota</taxon>
        <taxon>Pezizomycotina</taxon>
        <taxon>Eurotiomycetes</taxon>
        <taxon>Eurotiomycetidae</taxon>
        <taxon>Eurotiales</taxon>
        <taxon>Aspergillaceae</taxon>
        <taxon>Penicillium</taxon>
    </lineage>
</organism>
<feature type="binding site" description="axial binding residue" evidence="2">
    <location>
        <position position="496"/>
    </location>
    <ligand>
        <name>heme</name>
        <dbReference type="ChEBI" id="CHEBI:30413"/>
    </ligand>
    <ligandPart>
        <name>Fe</name>
        <dbReference type="ChEBI" id="CHEBI:18248"/>
    </ligandPart>
</feature>
<dbReference type="InterPro" id="IPR050121">
    <property type="entry name" value="Cytochrome_P450_monoxygenase"/>
</dbReference>
<comment type="caution">
    <text evidence="3">The sequence shown here is derived from an EMBL/GenBank/DDBJ whole genome shotgun (WGS) entry which is preliminary data.</text>
</comment>
<dbReference type="Gene3D" id="1.10.630.10">
    <property type="entry name" value="Cytochrome P450"/>
    <property type="match status" value="1"/>
</dbReference>
<evidence type="ECO:0000313" key="4">
    <source>
        <dbReference type="Proteomes" id="UP001149165"/>
    </source>
</evidence>
<name>A0A9W9KJF1_9EURO</name>
<dbReference type="AlphaFoldDB" id="A0A9W9KJF1"/>
<reference evidence="3" key="2">
    <citation type="journal article" date="2023" name="IMA Fungus">
        <title>Comparative genomic study of the Penicillium genus elucidates a diverse pangenome and 15 lateral gene transfer events.</title>
        <authorList>
            <person name="Petersen C."/>
            <person name="Sorensen T."/>
            <person name="Nielsen M.R."/>
            <person name="Sondergaard T.E."/>
            <person name="Sorensen J.L."/>
            <person name="Fitzpatrick D.A."/>
            <person name="Frisvad J.C."/>
            <person name="Nielsen K.L."/>
        </authorList>
    </citation>
    <scope>NUCLEOTIDE SEQUENCE</scope>
    <source>
        <strain evidence="3">IBT 30069</strain>
    </source>
</reference>
<dbReference type="InterPro" id="IPR001128">
    <property type="entry name" value="Cyt_P450"/>
</dbReference>
<dbReference type="InterPro" id="IPR036396">
    <property type="entry name" value="Cyt_P450_sf"/>
</dbReference>
<dbReference type="GO" id="GO:0005506">
    <property type="term" value="F:iron ion binding"/>
    <property type="evidence" value="ECO:0007669"/>
    <property type="project" value="InterPro"/>
</dbReference>
<accession>A0A9W9KJF1</accession>
<keyword evidence="2" id="KW-0479">Metal-binding</keyword>
<reference evidence="3" key="1">
    <citation type="submission" date="2022-11" db="EMBL/GenBank/DDBJ databases">
        <authorList>
            <person name="Petersen C."/>
        </authorList>
    </citation>
    <scope>NUCLEOTIDE SEQUENCE</scope>
    <source>
        <strain evidence="3">IBT 30069</strain>
    </source>
</reference>
<dbReference type="Proteomes" id="UP001149165">
    <property type="component" value="Unassembled WGS sequence"/>
</dbReference>
<dbReference type="PRINTS" id="PR00463">
    <property type="entry name" value="EP450I"/>
</dbReference>
<dbReference type="PANTHER" id="PTHR24305">
    <property type="entry name" value="CYTOCHROME P450"/>
    <property type="match status" value="1"/>
</dbReference>
<keyword evidence="2" id="KW-0349">Heme</keyword>
<dbReference type="InterPro" id="IPR002401">
    <property type="entry name" value="Cyt_P450_E_grp-I"/>
</dbReference>
<dbReference type="EMBL" id="JAPQKH010000003">
    <property type="protein sequence ID" value="KAJ5108016.1"/>
    <property type="molecule type" value="Genomic_DNA"/>
</dbReference>
<sequence>MIVYVLTLLGGTWLAWSLIAMELNYRRAIAMGIPAIRQCFDGSNFIWMMAEAPVWSFLDKLGVELGSFRYSRRGWYFYDQAKTHIRLGPVWALVSPRGIILYVADSEIVNEIFQRRSDFIRPFEGYKILEIYGPCISTADQDNWARHRKVVATPFNESAMSFVWDESIKQSEQMVKTWTSPGHGHIKSAAQDTRTVSLNVLAATGFRKSYPFQSANDPQMANPANTASYRDNLQIVLDNIIMLLVIPRKILTLPFAPASWHTVAKASVGFQNYMAQMLDEETKAMNENKAGSGSMMTSFVRAMDLNQKTSSQGKATGSSSKGLSVDEIFGNMFTINFAGHDTTANTLSFVMILLSAYPEVQEWVAEELQQLTPEEMKMKGQYTNVFSKLHRCQALMHETLRIFAPVAIIMKRTGSQSQQLIVGHKSIIIPPKTGVWINMSGIHVHPKYWEDPMKWNPYRWIQTPSNLEKPSTLQDERLITPARCTYFPWSEGAQNCPGNKFSQVEFVAVMAHLLRDHRIHAVPNPGETTGQLQSRILAVTRDVDLQLLIRMRDADRVQLSCRRV</sequence>
<dbReference type="PANTHER" id="PTHR24305:SF166">
    <property type="entry name" value="CYTOCHROME P450 12A4, MITOCHONDRIAL-RELATED"/>
    <property type="match status" value="1"/>
</dbReference>
<comment type="cofactor">
    <cofactor evidence="2">
        <name>heme</name>
        <dbReference type="ChEBI" id="CHEBI:30413"/>
    </cofactor>
</comment>
<dbReference type="CDD" id="cd11070">
    <property type="entry name" value="CYP56-like"/>
    <property type="match status" value="1"/>
</dbReference>
<evidence type="ECO:0000313" key="3">
    <source>
        <dbReference type="EMBL" id="KAJ5108016.1"/>
    </source>
</evidence>
<dbReference type="GO" id="GO:0016705">
    <property type="term" value="F:oxidoreductase activity, acting on paired donors, with incorporation or reduction of molecular oxygen"/>
    <property type="evidence" value="ECO:0007669"/>
    <property type="project" value="InterPro"/>
</dbReference>
<keyword evidence="2" id="KW-0408">Iron</keyword>
<proteinExistence type="inferred from homology"/>
<dbReference type="GO" id="GO:0004497">
    <property type="term" value="F:monooxygenase activity"/>
    <property type="evidence" value="ECO:0007669"/>
    <property type="project" value="InterPro"/>
</dbReference>
<dbReference type="Pfam" id="PF00067">
    <property type="entry name" value="p450"/>
    <property type="match status" value="1"/>
</dbReference>
<gene>
    <name evidence="3" type="ORF">N7456_004691</name>
</gene>
<comment type="similarity">
    <text evidence="1">Belongs to the cytochrome P450 family.</text>
</comment>